<keyword evidence="1" id="KW-0677">Repeat</keyword>
<dbReference type="Proteomes" id="UP000314982">
    <property type="component" value="Unassembled WGS sequence"/>
</dbReference>
<reference evidence="4" key="3">
    <citation type="submission" date="2025-09" db="UniProtKB">
        <authorList>
            <consortium name="Ensembl"/>
        </authorList>
    </citation>
    <scope>IDENTIFICATION</scope>
</reference>
<dbReference type="Gene3D" id="2.30.29.30">
    <property type="entry name" value="Pleckstrin-homology domain (PH domain)/Phosphotyrosine-binding domain (PTB)"/>
    <property type="match status" value="1"/>
</dbReference>
<keyword evidence="2" id="KW-0040">ANK repeat</keyword>
<accession>A0A4W5MEP0</accession>
<name>A0A4W5MEP0_9TELE</name>
<dbReference type="PANTHER" id="PTHR24174:SF5">
    <property type="entry name" value="ANKYRIN REPEAT AND SAM DOMAIN-CONTAINING PROTEIN 1A ISOFORM X1"/>
    <property type="match status" value="1"/>
</dbReference>
<dbReference type="AlphaFoldDB" id="A0A4W5MEP0"/>
<dbReference type="GO" id="GO:0048013">
    <property type="term" value="P:ephrin receptor signaling pathway"/>
    <property type="evidence" value="ECO:0007669"/>
    <property type="project" value="TreeGrafter"/>
</dbReference>
<keyword evidence="5" id="KW-1185">Reference proteome</keyword>
<reference evidence="5" key="1">
    <citation type="submission" date="2018-06" db="EMBL/GenBank/DDBJ databases">
        <title>Genome assembly of Danube salmon.</title>
        <authorList>
            <person name="Macqueen D.J."/>
            <person name="Gundappa M.K."/>
        </authorList>
    </citation>
    <scope>NUCLEOTIDE SEQUENCE [LARGE SCALE GENOMIC DNA]</scope>
</reference>
<sequence length="108" mass="12396">MLLPLGEAGRRRRAMDQDCSVSLRSYSERPRSHDRQSDRHREPRLTLRPPSQSATYATVSAWHHQPEKLILESCGYEASYLGSMIIRDLRGIESTQEACAKIRVRDIS</sequence>
<dbReference type="GeneTree" id="ENSGT00940000155806"/>
<reference evidence="4" key="2">
    <citation type="submission" date="2025-08" db="UniProtKB">
        <authorList>
            <consortium name="Ensembl"/>
        </authorList>
    </citation>
    <scope>IDENTIFICATION</scope>
</reference>
<proteinExistence type="predicted"/>
<dbReference type="PANTHER" id="PTHR24174">
    <property type="entry name" value="ANKYRIN REPEAT AND STERILE ALPHA MOTIF DOMAIN-CONTAINING PROTEIN 1"/>
    <property type="match status" value="1"/>
</dbReference>
<dbReference type="InterPro" id="IPR033635">
    <property type="entry name" value="ANKS1/Caskin"/>
</dbReference>
<feature type="compositionally biased region" description="Basic and acidic residues" evidence="3">
    <location>
        <begin position="26"/>
        <end position="45"/>
    </location>
</feature>
<dbReference type="SUPFAM" id="SSF50729">
    <property type="entry name" value="PH domain-like"/>
    <property type="match status" value="1"/>
</dbReference>
<protein>
    <submittedName>
        <fullName evidence="4">Ankyrin repeat and sterile alpha motif domain containing 1A</fullName>
    </submittedName>
</protein>
<dbReference type="Ensembl" id="ENSHHUT00000038336.1">
    <property type="protein sequence ID" value="ENSHHUP00000036862.1"/>
    <property type="gene ID" value="ENSHHUG00000023095.1"/>
</dbReference>
<dbReference type="GO" id="GO:0005829">
    <property type="term" value="C:cytosol"/>
    <property type="evidence" value="ECO:0007669"/>
    <property type="project" value="TreeGrafter"/>
</dbReference>
<evidence type="ECO:0000313" key="5">
    <source>
        <dbReference type="Proteomes" id="UP000314982"/>
    </source>
</evidence>
<evidence type="ECO:0000256" key="2">
    <source>
        <dbReference type="ARBA" id="ARBA00023043"/>
    </source>
</evidence>
<evidence type="ECO:0000256" key="1">
    <source>
        <dbReference type="ARBA" id="ARBA00022737"/>
    </source>
</evidence>
<evidence type="ECO:0000256" key="3">
    <source>
        <dbReference type="SAM" id="MobiDB-lite"/>
    </source>
</evidence>
<organism evidence="4 5">
    <name type="scientific">Hucho hucho</name>
    <name type="common">huchen</name>
    <dbReference type="NCBI Taxonomy" id="62062"/>
    <lineage>
        <taxon>Eukaryota</taxon>
        <taxon>Metazoa</taxon>
        <taxon>Chordata</taxon>
        <taxon>Craniata</taxon>
        <taxon>Vertebrata</taxon>
        <taxon>Euteleostomi</taxon>
        <taxon>Actinopterygii</taxon>
        <taxon>Neopterygii</taxon>
        <taxon>Teleostei</taxon>
        <taxon>Protacanthopterygii</taxon>
        <taxon>Salmoniformes</taxon>
        <taxon>Salmonidae</taxon>
        <taxon>Salmoninae</taxon>
        <taxon>Hucho</taxon>
    </lineage>
</organism>
<dbReference type="InterPro" id="IPR011993">
    <property type="entry name" value="PH-like_dom_sf"/>
</dbReference>
<feature type="region of interest" description="Disordered" evidence="3">
    <location>
        <begin position="1"/>
        <end position="51"/>
    </location>
</feature>
<dbReference type="GO" id="GO:0046875">
    <property type="term" value="F:ephrin receptor binding"/>
    <property type="evidence" value="ECO:0007669"/>
    <property type="project" value="TreeGrafter"/>
</dbReference>
<evidence type="ECO:0000313" key="4">
    <source>
        <dbReference type="Ensembl" id="ENSHHUP00000036862.1"/>
    </source>
</evidence>